<dbReference type="SUPFAM" id="SSF56300">
    <property type="entry name" value="Metallo-dependent phosphatases"/>
    <property type="match status" value="1"/>
</dbReference>
<dbReference type="PANTHER" id="PTHR42850">
    <property type="entry name" value="METALLOPHOSPHOESTERASE"/>
    <property type="match status" value="1"/>
</dbReference>
<evidence type="ECO:0000313" key="2">
    <source>
        <dbReference type="EMBL" id="WCT74118.1"/>
    </source>
</evidence>
<dbReference type="InterPro" id="IPR029052">
    <property type="entry name" value="Metallo-depent_PP-like"/>
</dbReference>
<dbReference type="InterPro" id="IPR050126">
    <property type="entry name" value="Ap4A_hydrolase"/>
</dbReference>
<name>A0ABY7TLK1_9SPHN</name>
<dbReference type="EMBL" id="CP117411">
    <property type="protein sequence ID" value="WCT74118.1"/>
    <property type="molecule type" value="Genomic_DNA"/>
</dbReference>
<reference evidence="2 3" key="1">
    <citation type="submission" date="2023-02" db="EMBL/GenBank/DDBJ databases">
        <title>Genome sequence of Sphingomonas naphthae.</title>
        <authorList>
            <person name="Kim S."/>
            <person name="Heo J."/>
            <person name="Kwon S.-W."/>
        </authorList>
    </citation>
    <scope>NUCLEOTIDE SEQUENCE [LARGE SCALE GENOMIC DNA]</scope>
    <source>
        <strain evidence="2 3">KACC 18716</strain>
    </source>
</reference>
<dbReference type="CDD" id="cd00144">
    <property type="entry name" value="MPP_PPP_family"/>
    <property type="match status" value="1"/>
</dbReference>
<dbReference type="Pfam" id="PF00149">
    <property type="entry name" value="Metallophos"/>
    <property type="match status" value="1"/>
</dbReference>
<feature type="domain" description="Calcineurin-like phosphoesterase" evidence="1">
    <location>
        <begin position="20"/>
        <end position="211"/>
    </location>
</feature>
<dbReference type="Gene3D" id="3.60.21.10">
    <property type="match status" value="1"/>
</dbReference>
<protein>
    <submittedName>
        <fullName evidence="2">Metallophosphoesterase family protein</fullName>
    </submittedName>
</protein>
<dbReference type="PANTHER" id="PTHR42850:SF4">
    <property type="entry name" value="ZINC-DEPENDENT ENDOPOLYPHOSPHATASE"/>
    <property type="match status" value="1"/>
</dbReference>
<proteinExistence type="predicted"/>
<gene>
    <name evidence="2" type="ORF">PQ455_02480</name>
</gene>
<keyword evidence="3" id="KW-1185">Reference proteome</keyword>
<dbReference type="RefSeq" id="WP_273688899.1">
    <property type="nucleotide sequence ID" value="NZ_CP117411.1"/>
</dbReference>
<dbReference type="Proteomes" id="UP001220395">
    <property type="component" value="Chromosome"/>
</dbReference>
<organism evidence="2 3">
    <name type="scientific">Sphingomonas naphthae</name>
    <dbReference type="NCBI Taxonomy" id="1813468"/>
    <lineage>
        <taxon>Bacteria</taxon>
        <taxon>Pseudomonadati</taxon>
        <taxon>Pseudomonadota</taxon>
        <taxon>Alphaproteobacteria</taxon>
        <taxon>Sphingomonadales</taxon>
        <taxon>Sphingomonadaceae</taxon>
        <taxon>Sphingomonas</taxon>
    </lineage>
</organism>
<sequence length="251" mass="27219">MKRLFGRAPEASAPSLPPGLRVYAIGDVHGRLDRLMAVEAAIAAHIAAHPPEGDALVIFIGDYVDRGPDSRGVIEALAGLRFAGLPARCLMGNHEDAMLQFLESAAIGPAWFEYGGMATLASYGVKPAGPESVDRFERLRQGLVAILPDSHRRFLGDLELSIELGDYLFVHAGVRPSRAIDQQQRDDLLTIREPFLSHDKRLALRVVHGHTVTDRPVFRQNRIGIDTGAYATGMLTCLLIEGEAASILPVA</sequence>
<accession>A0ABY7TLK1</accession>
<dbReference type="InterPro" id="IPR004843">
    <property type="entry name" value="Calcineurin-like_PHP"/>
</dbReference>
<evidence type="ECO:0000313" key="3">
    <source>
        <dbReference type="Proteomes" id="UP001220395"/>
    </source>
</evidence>
<evidence type="ECO:0000259" key="1">
    <source>
        <dbReference type="Pfam" id="PF00149"/>
    </source>
</evidence>